<keyword evidence="5" id="KW-0028">Amino-acid biosynthesis</keyword>
<evidence type="ECO:0000256" key="6">
    <source>
        <dbReference type="ARBA" id="ARBA00023015"/>
    </source>
</evidence>
<dbReference type="InterPro" id="IPR000847">
    <property type="entry name" value="LysR_HTH_N"/>
</dbReference>
<dbReference type="GO" id="GO:0009086">
    <property type="term" value="P:methionine biosynthetic process"/>
    <property type="evidence" value="ECO:0007669"/>
    <property type="project" value="UniProtKB-KW"/>
</dbReference>
<feature type="domain" description="HTH lysR-type" evidence="10">
    <location>
        <begin position="1"/>
        <end position="60"/>
    </location>
</feature>
<accession>A0A831RWI0</accession>
<keyword evidence="8" id="KW-0804">Transcription</keyword>
<comment type="similarity">
    <text evidence="2">Belongs to the LysR transcriptional regulatory family.</text>
</comment>
<dbReference type="PANTHER" id="PTHR30346:SF28">
    <property type="entry name" value="HTH-TYPE TRANSCRIPTIONAL REGULATOR CYNR"/>
    <property type="match status" value="1"/>
</dbReference>
<dbReference type="SUPFAM" id="SSF46785">
    <property type="entry name" value="Winged helix' DNA-binding domain"/>
    <property type="match status" value="1"/>
</dbReference>
<keyword evidence="9" id="KW-0486">Methionine biosynthesis</keyword>
<dbReference type="PANTHER" id="PTHR30346">
    <property type="entry name" value="TRANSCRIPTIONAL DUAL REGULATOR HCAR-RELATED"/>
    <property type="match status" value="1"/>
</dbReference>
<dbReference type="FunFam" id="1.10.10.10:FF:000001">
    <property type="entry name" value="LysR family transcriptional regulator"/>
    <property type="match status" value="1"/>
</dbReference>
<evidence type="ECO:0000256" key="2">
    <source>
        <dbReference type="ARBA" id="ARBA00009437"/>
    </source>
</evidence>
<organism evidence="11">
    <name type="scientific">Thiolapillus brandeum</name>
    <dbReference type="NCBI Taxonomy" id="1076588"/>
    <lineage>
        <taxon>Bacteria</taxon>
        <taxon>Pseudomonadati</taxon>
        <taxon>Pseudomonadota</taxon>
        <taxon>Gammaproteobacteria</taxon>
        <taxon>Chromatiales</taxon>
        <taxon>Sedimenticolaceae</taxon>
        <taxon>Thiolapillus</taxon>
    </lineage>
</organism>
<dbReference type="CDD" id="cd08441">
    <property type="entry name" value="PBP2_MetR"/>
    <property type="match status" value="1"/>
</dbReference>
<proteinExistence type="inferred from homology"/>
<keyword evidence="7" id="KW-0238">DNA-binding</keyword>
<comment type="caution">
    <text evidence="11">The sequence shown here is derived from an EMBL/GenBank/DDBJ whole genome shotgun (WGS) entry which is preliminary data.</text>
</comment>
<dbReference type="InterPro" id="IPR036388">
    <property type="entry name" value="WH-like_DNA-bd_sf"/>
</dbReference>
<dbReference type="PROSITE" id="PS50931">
    <property type="entry name" value="HTH_LYSR"/>
    <property type="match status" value="1"/>
</dbReference>
<evidence type="ECO:0000256" key="1">
    <source>
        <dbReference type="ARBA" id="ARBA00004496"/>
    </source>
</evidence>
<evidence type="ECO:0000259" key="10">
    <source>
        <dbReference type="PROSITE" id="PS50931"/>
    </source>
</evidence>
<sequence length="313" mass="34685">MYLQISHLRSLLALEETGSLTAAAGRLHLTQSALSHQIRGLEAHFGTRLFQRKSRPLKLSVAGEKLLELARIVIPRVRACEDSLSRLAEGIAGRLHIGIECHSCFQWLMPVLDLYREDWPEVELDLTLGHSFEPMPALRSGHVDVVISSDPVADPDLAFFPLFSYESRLVVNAGHPLASRDFVRPGDLSAQTLITYPVSPGRLDLFSRFLQPAGVQPAKIRHVELTPMMLQLVASNRGVTALPSWALHEYNDNPRLRFLPLGKAGIRGTLYAGMRSSDSGRPYMQGFVDQARATCFERLPDIMPVEEDTASAG</sequence>
<evidence type="ECO:0000313" key="11">
    <source>
        <dbReference type="EMBL" id="HEC07059.1"/>
    </source>
</evidence>
<dbReference type="GO" id="GO:0003677">
    <property type="term" value="F:DNA binding"/>
    <property type="evidence" value="ECO:0007669"/>
    <property type="project" value="UniProtKB-KW"/>
</dbReference>
<evidence type="ECO:0000256" key="9">
    <source>
        <dbReference type="ARBA" id="ARBA00023167"/>
    </source>
</evidence>
<evidence type="ECO:0000256" key="3">
    <source>
        <dbReference type="ARBA" id="ARBA00019365"/>
    </source>
</evidence>
<gene>
    <name evidence="11" type="ORF">ENJ12_09415</name>
</gene>
<dbReference type="PRINTS" id="PR00039">
    <property type="entry name" value="HTHLYSR"/>
</dbReference>
<evidence type="ECO:0000256" key="5">
    <source>
        <dbReference type="ARBA" id="ARBA00022605"/>
    </source>
</evidence>
<dbReference type="GO" id="GO:0032993">
    <property type="term" value="C:protein-DNA complex"/>
    <property type="evidence" value="ECO:0007669"/>
    <property type="project" value="TreeGrafter"/>
</dbReference>
<dbReference type="GO" id="GO:0005737">
    <property type="term" value="C:cytoplasm"/>
    <property type="evidence" value="ECO:0007669"/>
    <property type="project" value="UniProtKB-SubCell"/>
</dbReference>
<name>A0A831RWI0_9GAMM</name>
<dbReference type="AlphaFoldDB" id="A0A831RWI0"/>
<dbReference type="EMBL" id="DRLF01000325">
    <property type="protein sequence ID" value="HEC07059.1"/>
    <property type="molecule type" value="Genomic_DNA"/>
</dbReference>
<dbReference type="Proteomes" id="UP000886339">
    <property type="component" value="Unassembled WGS sequence"/>
</dbReference>
<keyword evidence="6" id="KW-0805">Transcription regulation</keyword>
<dbReference type="InterPro" id="IPR036390">
    <property type="entry name" value="WH_DNA-bd_sf"/>
</dbReference>
<protein>
    <recommendedName>
        <fullName evidence="3">HTH-type transcriptional regulator MetR</fullName>
    </recommendedName>
</protein>
<dbReference type="Pfam" id="PF03466">
    <property type="entry name" value="LysR_substrate"/>
    <property type="match status" value="1"/>
</dbReference>
<dbReference type="InterPro" id="IPR037406">
    <property type="entry name" value="MetR_PBP2"/>
</dbReference>
<dbReference type="SUPFAM" id="SSF53850">
    <property type="entry name" value="Periplasmic binding protein-like II"/>
    <property type="match status" value="1"/>
</dbReference>
<dbReference type="Gene3D" id="3.40.190.10">
    <property type="entry name" value="Periplasmic binding protein-like II"/>
    <property type="match status" value="2"/>
</dbReference>
<keyword evidence="4" id="KW-0963">Cytoplasm</keyword>
<comment type="subcellular location">
    <subcellularLocation>
        <location evidence="1">Cytoplasm</location>
    </subcellularLocation>
</comment>
<reference evidence="11" key="1">
    <citation type="journal article" date="2020" name="mSystems">
        <title>Genome- and Community-Level Interaction Insights into Carbon Utilization and Element Cycling Functions of Hydrothermarchaeota in Hydrothermal Sediment.</title>
        <authorList>
            <person name="Zhou Z."/>
            <person name="Liu Y."/>
            <person name="Xu W."/>
            <person name="Pan J."/>
            <person name="Luo Z.H."/>
            <person name="Li M."/>
        </authorList>
    </citation>
    <scope>NUCLEOTIDE SEQUENCE [LARGE SCALE GENOMIC DNA]</scope>
    <source>
        <strain evidence="11">HyVt-458</strain>
    </source>
</reference>
<dbReference type="InterPro" id="IPR005119">
    <property type="entry name" value="LysR_subst-bd"/>
</dbReference>
<dbReference type="Pfam" id="PF00126">
    <property type="entry name" value="HTH_1"/>
    <property type="match status" value="1"/>
</dbReference>
<evidence type="ECO:0000256" key="4">
    <source>
        <dbReference type="ARBA" id="ARBA00022490"/>
    </source>
</evidence>
<dbReference type="Gene3D" id="1.10.10.10">
    <property type="entry name" value="Winged helix-like DNA-binding domain superfamily/Winged helix DNA-binding domain"/>
    <property type="match status" value="1"/>
</dbReference>
<evidence type="ECO:0000256" key="8">
    <source>
        <dbReference type="ARBA" id="ARBA00023163"/>
    </source>
</evidence>
<dbReference type="GO" id="GO:0003700">
    <property type="term" value="F:DNA-binding transcription factor activity"/>
    <property type="evidence" value="ECO:0007669"/>
    <property type="project" value="InterPro"/>
</dbReference>
<evidence type="ECO:0000256" key="7">
    <source>
        <dbReference type="ARBA" id="ARBA00023125"/>
    </source>
</evidence>